<proteinExistence type="predicted"/>
<reference evidence="5" key="1">
    <citation type="journal article" date="2019" name="Int. J. Syst. Evol. Microbiol.">
        <title>The Global Catalogue of Microorganisms (GCM) 10K type strain sequencing project: providing services to taxonomists for standard genome sequencing and annotation.</title>
        <authorList>
            <consortium name="The Broad Institute Genomics Platform"/>
            <consortium name="The Broad Institute Genome Sequencing Center for Infectious Disease"/>
            <person name="Wu L."/>
            <person name="Ma J."/>
        </authorList>
    </citation>
    <scope>NUCLEOTIDE SEQUENCE [LARGE SCALE GENOMIC DNA]</scope>
    <source>
        <strain evidence="5">CGMCC 1.13666</strain>
    </source>
</reference>
<keyword evidence="5" id="KW-1185">Reference proteome</keyword>
<dbReference type="InterPro" id="IPR009057">
    <property type="entry name" value="Homeodomain-like_sf"/>
</dbReference>
<protein>
    <submittedName>
        <fullName evidence="4">TetR/AcrR family transcriptional regulator</fullName>
    </submittedName>
</protein>
<dbReference type="PROSITE" id="PS50977">
    <property type="entry name" value="HTH_TETR_2"/>
    <property type="match status" value="1"/>
</dbReference>
<dbReference type="Gene3D" id="1.10.357.10">
    <property type="entry name" value="Tetracycline Repressor, domain 2"/>
    <property type="match status" value="1"/>
</dbReference>
<dbReference type="RefSeq" id="WP_346064293.1">
    <property type="nucleotide sequence ID" value="NZ_BAAADR010000047.1"/>
</dbReference>
<accession>A0ABW2F3Z0</accession>
<dbReference type="EMBL" id="JBHSZP010000039">
    <property type="protein sequence ID" value="MFC7091634.1"/>
    <property type="molecule type" value="Genomic_DNA"/>
</dbReference>
<dbReference type="Pfam" id="PF00440">
    <property type="entry name" value="TetR_N"/>
    <property type="match status" value="1"/>
</dbReference>
<sequence length="223" mass="26226">MKAEVEKGRRDDWLDAAYHTLVQSGVESVKILPLAKSLQTSRTSFYWCFKDRDALLEALIERWKAKNTQGLVSQTERYADTIVEAMLNVFDCWLDETLFDSEFEFAVRNWAMQSPKVALEVASADQVRLDALTQMFVRFDYSPHNANVRARTIYLTQIGYISMRTQETKEERMGRMADYIEIFTGQPYRRQDMARFASRHTPRLAEWMKAYDERKKEEECRAT</sequence>
<organism evidence="4 5">
    <name type="scientific">Halomonas salifodinae</name>
    <dbReference type="NCBI Taxonomy" id="438745"/>
    <lineage>
        <taxon>Bacteria</taxon>
        <taxon>Pseudomonadati</taxon>
        <taxon>Pseudomonadota</taxon>
        <taxon>Gammaproteobacteria</taxon>
        <taxon>Oceanospirillales</taxon>
        <taxon>Halomonadaceae</taxon>
        <taxon>Halomonas</taxon>
    </lineage>
</organism>
<evidence type="ECO:0000256" key="1">
    <source>
        <dbReference type="ARBA" id="ARBA00023125"/>
    </source>
</evidence>
<dbReference type="InterPro" id="IPR001647">
    <property type="entry name" value="HTH_TetR"/>
</dbReference>
<keyword evidence="1 2" id="KW-0238">DNA-binding</keyword>
<dbReference type="Proteomes" id="UP001596411">
    <property type="component" value="Unassembled WGS sequence"/>
</dbReference>
<dbReference type="SUPFAM" id="SSF46689">
    <property type="entry name" value="Homeodomain-like"/>
    <property type="match status" value="1"/>
</dbReference>
<gene>
    <name evidence="4" type="ORF">ACFQH5_19000</name>
</gene>
<comment type="caution">
    <text evidence="4">The sequence shown here is derived from an EMBL/GenBank/DDBJ whole genome shotgun (WGS) entry which is preliminary data.</text>
</comment>
<evidence type="ECO:0000259" key="3">
    <source>
        <dbReference type="PROSITE" id="PS50977"/>
    </source>
</evidence>
<name>A0ABW2F3Z0_9GAMM</name>
<feature type="DNA-binding region" description="H-T-H motif" evidence="2">
    <location>
        <begin position="30"/>
        <end position="49"/>
    </location>
</feature>
<feature type="domain" description="HTH tetR-type" evidence="3">
    <location>
        <begin position="7"/>
        <end position="67"/>
    </location>
</feature>
<evidence type="ECO:0000256" key="2">
    <source>
        <dbReference type="PROSITE-ProRule" id="PRU00335"/>
    </source>
</evidence>
<evidence type="ECO:0000313" key="4">
    <source>
        <dbReference type="EMBL" id="MFC7091634.1"/>
    </source>
</evidence>
<evidence type="ECO:0000313" key="5">
    <source>
        <dbReference type="Proteomes" id="UP001596411"/>
    </source>
</evidence>